<organism evidence="1 2">
    <name type="scientific">Dallia pectoralis</name>
    <name type="common">Alaska blackfish</name>
    <dbReference type="NCBI Taxonomy" id="75939"/>
    <lineage>
        <taxon>Eukaryota</taxon>
        <taxon>Metazoa</taxon>
        <taxon>Chordata</taxon>
        <taxon>Craniata</taxon>
        <taxon>Vertebrata</taxon>
        <taxon>Euteleostomi</taxon>
        <taxon>Actinopterygii</taxon>
        <taxon>Neopterygii</taxon>
        <taxon>Teleostei</taxon>
        <taxon>Protacanthopterygii</taxon>
        <taxon>Esociformes</taxon>
        <taxon>Umbridae</taxon>
        <taxon>Dallia</taxon>
    </lineage>
</organism>
<comment type="caution">
    <text evidence="1">The sequence shown here is derived from an EMBL/GenBank/DDBJ whole genome shotgun (WGS) entry which is preliminary data.</text>
</comment>
<keyword evidence="2" id="KW-1185">Reference proteome</keyword>
<dbReference type="Proteomes" id="UP001157502">
    <property type="component" value="Chromosome 35"/>
</dbReference>
<proteinExistence type="predicted"/>
<gene>
    <name evidence="1" type="ORF">DPEC_G00347580</name>
</gene>
<dbReference type="EMBL" id="CM055762">
    <property type="protein sequence ID" value="KAJ7986128.1"/>
    <property type="molecule type" value="Genomic_DNA"/>
</dbReference>
<evidence type="ECO:0000313" key="2">
    <source>
        <dbReference type="Proteomes" id="UP001157502"/>
    </source>
</evidence>
<reference evidence="1" key="1">
    <citation type="submission" date="2021-05" db="EMBL/GenBank/DDBJ databases">
        <authorList>
            <person name="Pan Q."/>
            <person name="Jouanno E."/>
            <person name="Zahm M."/>
            <person name="Klopp C."/>
            <person name="Cabau C."/>
            <person name="Louis A."/>
            <person name="Berthelot C."/>
            <person name="Parey E."/>
            <person name="Roest Crollius H."/>
            <person name="Montfort J."/>
            <person name="Robinson-Rechavi M."/>
            <person name="Bouchez O."/>
            <person name="Lampietro C."/>
            <person name="Lopez Roques C."/>
            <person name="Donnadieu C."/>
            <person name="Postlethwait J."/>
            <person name="Bobe J."/>
            <person name="Dillon D."/>
            <person name="Chandos A."/>
            <person name="von Hippel F."/>
            <person name="Guiguen Y."/>
        </authorList>
    </citation>
    <scope>NUCLEOTIDE SEQUENCE</scope>
    <source>
        <strain evidence="1">YG-Jan2019</strain>
    </source>
</reference>
<name>A0ACC2F426_DALPE</name>
<accession>A0ACC2F426</accession>
<evidence type="ECO:0000313" key="1">
    <source>
        <dbReference type="EMBL" id="KAJ7986128.1"/>
    </source>
</evidence>
<protein>
    <submittedName>
        <fullName evidence="1">Uncharacterized protein</fullName>
    </submittedName>
</protein>
<sequence length="207" mass="23285">MLLNVMVGHYYLNRDQLDSFVVALTKPEMVTAGSDVETQIIVTEQPEETLNLNYSGQYVCALYILESEDKWYGKVIYNITVTVQDNRELNNTNQTTPDLTILYVVGGLLLMCLFVTVIVMRKKTKNSQAKHQTLRMNGNQDGAETLECSPYAVGRGDQDPHSRTKHPEVRDHVTLQNEADGHPSAELYSVVMISPEYEAIDNIGTQT</sequence>